<sequence length="215" mass="24054">MSYFKGIGRKSGSYGGRKLPLIGLLKGKKYTIFNEYIPGSGVGASSVVTRRLKKQRARIKKCSPPKPIYPEIYENNVFVVDDDITNIESSELVGQINASDPEMTYDLRTDSNSNVDQEIFSAIAEKHLKALNKDTKSLTFTILSEYNASDFVSLLLLDDDDDDDYELIISEPIETISSGTEISQETAHQFIYDNSQGGKPKIEYIMTITNFTPLQ</sequence>
<organism evidence="1">
    <name type="scientific">viral metagenome</name>
    <dbReference type="NCBI Taxonomy" id="1070528"/>
    <lineage>
        <taxon>unclassified sequences</taxon>
        <taxon>metagenomes</taxon>
        <taxon>organismal metagenomes</taxon>
    </lineage>
</organism>
<evidence type="ECO:0000313" key="1">
    <source>
        <dbReference type="EMBL" id="QHT93998.1"/>
    </source>
</evidence>
<proteinExistence type="predicted"/>
<reference evidence="1" key="1">
    <citation type="journal article" date="2020" name="Nature">
        <title>Giant virus diversity and host interactions through global metagenomics.</title>
        <authorList>
            <person name="Schulz F."/>
            <person name="Roux S."/>
            <person name="Paez-Espino D."/>
            <person name="Jungbluth S."/>
            <person name="Walsh D.A."/>
            <person name="Denef V.J."/>
            <person name="McMahon K.D."/>
            <person name="Konstantinidis K.T."/>
            <person name="Eloe-Fadrosh E.A."/>
            <person name="Kyrpides N.C."/>
            <person name="Woyke T."/>
        </authorList>
    </citation>
    <scope>NUCLEOTIDE SEQUENCE</scope>
    <source>
        <strain evidence="1">GVMAG-M-3300024258-14</strain>
    </source>
</reference>
<accession>A0A6C0ILD2</accession>
<name>A0A6C0ILD2_9ZZZZ</name>
<protein>
    <submittedName>
        <fullName evidence="1">Uncharacterized protein</fullName>
    </submittedName>
</protein>
<dbReference type="EMBL" id="MN740212">
    <property type="protein sequence ID" value="QHT93998.1"/>
    <property type="molecule type" value="Genomic_DNA"/>
</dbReference>
<dbReference type="AlphaFoldDB" id="A0A6C0ILD2"/>